<comment type="caution">
    <text evidence="1">The sequence shown here is derived from an EMBL/GenBank/DDBJ whole genome shotgun (WGS) entry which is preliminary data.</text>
</comment>
<evidence type="ECO:0000313" key="1">
    <source>
        <dbReference type="EMBL" id="GLX86887.1"/>
    </source>
</evidence>
<accession>A0ABQ6HH01</accession>
<keyword evidence="2" id="KW-1185">Reference proteome</keyword>
<name>A0ABQ6HH01_9GAMM</name>
<protein>
    <recommendedName>
        <fullName evidence="3">DUF1826 domain-containing protein</fullName>
    </recommendedName>
</protein>
<dbReference type="InterPro" id="IPR014955">
    <property type="entry name" value="DUF1826"/>
</dbReference>
<gene>
    <name evidence="1" type="ORF">tloyanaT_31400</name>
</gene>
<dbReference type="EMBL" id="BSSV01000008">
    <property type="protein sequence ID" value="GLX86887.1"/>
    <property type="molecule type" value="Genomic_DNA"/>
</dbReference>
<reference evidence="1 2" key="1">
    <citation type="submission" date="2023-03" db="EMBL/GenBank/DDBJ databases">
        <title>Thalassotalea loyana LMG 22536T draft genome sequence.</title>
        <authorList>
            <person name="Sawabe T."/>
        </authorList>
    </citation>
    <scope>NUCLEOTIDE SEQUENCE [LARGE SCALE GENOMIC DNA]</scope>
    <source>
        <strain evidence="1 2">LMG 22536</strain>
    </source>
</reference>
<evidence type="ECO:0008006" key="3">
    <source>
        <dbReference type="Google" id="ProtNLM"/>
    </source>
</evidence>
<dbReference type="Proteomes" id="UP001157134">
    <property type="component" value="Unassembled WGS sequence"/>
</dbReference>
<evidence type="ECO:0000313" key="2">
    <source>
        <dbReference type="Proteomes" id="UP001157134"/>
    </source>
</evidence>
<organism evidence="1 2">
    <name type="scientific">Thalassotalea loyana</name>
    <dbReference type="NCBI Taxonomy" id="280483"/>
    <lineage>
        <taxon>Bacteria</taxon>
        <taxon>Pseudomonadati</taxon>
        <taxon>Pseudomonadota</taxon>
        <taxon>Gammaproteobacteria</taxon>
        <taxon>Alteromonadales</taxon>
        <taxon>Colwelliaceae</taxon>
        <taxon>Thalassotalea</taxon>
    </lineage>
</organism>
<dbReference type="Pfam" id="PF08856">
    <property type="entry name" value="DUF1826"/>
    <property type="match status" value="1"/>
</dbReference>
<sequence>MKTMNIATNIESIDDHFAAANNAVISESPEVLTEIYQEPVNIAVWQNSQSQVIETSAQTLITESPNFKLVLTVTPESALESLLDSSVYLEDHKALCEHVALLVDVFCTLFELKRVGLRLTALSHAMCPKFHVDKVPCRLVTTFVGDTTQWLPSNVVDRTKLGAGSLGLPDHESGVYQKESDIQQLSVGDVALLKGEGWFNNEGNGIVHRSPALLKTKQRLLLTLDFID</sequence>
<proteinExistence type="predicted"/>